<dbReference type="GO" id="GO:0008168">
    <property type="term" value="F:methyltransferase activity"/>
    <property type="evidence" value="ECO:0007669"/>
    <property type="project" value="UniProtKB-KW"/>
</dbReference>
<evidence type="ECO:0000256" key="3">
    <source>
        <dbReference type="ARBA" id="ARBA00022691"/>
    </source>
</evidence>
<dbReference type="Gene3D" id="3.40.50.150">
    <property type="entry name" value="Vaccinia Virus protein VP39"/>
    <property type="match status" value="1"/>
</dbReference>
<feature type="domain" description="Methyltransferase" evidence="4">
    <location>
        <begin position="267"/>
        <end position="365"/>
    </location>
</feature>
<dbReference type="RefSeq" id="WP_023175405.1">
    <property type="nucleotide sequence ID" value="NC_022600.1"/>
</dbReference>
<keyword evidence="1" id="KW-0489">Methyltransferase</keyword>
<dbReference type="GO" id="GO:0032259">
    <property type="term" value="P:methylation"/>
    <property type="evidence" value="ECO:0007669"/>
    <property type="project" value="UniProtKB-KW"/>
</dbReference>
<dbReference type="EMBL" id="CP003587">
    <property type="protein sequence ID" value="AGY60083.1"/>
    <property type="molecule type" value="Genomic_DNA"/>
</dbReference>
<organism evidence="5 6">
    <name type="scientific">Gloeobacter kilaueensis (strain ATCC BAA-2537 / CCAP 1431/1 / ULC 316 / JS1)</name>
    <dbReference type="NCBI Taxonomy" id="1183438"/>
    <lineage>
        <taxon>Bacteria</taxon>
        <taxon>Bacillati</taxon>
        <taxon>Cyanobacteriota</taxon>
        <taxon>Cyanophyceae</taxon>
        <taxon>Gloeobacterales</taxon>
        <taxon>Gloeobacteraceae</taxon>
        <taxon>Gloeobacter</taxon>
    </lineage>
</organism>
<dbReference type="KEGG" id="glj:GKIL_3837"/>
<evidence type="ECO:0000256" key="2">
    <source>
        <dbReference type="ARBA" id="ARBA00022679"/>
    </source>
</evidence>
<evidence type="ECO:0000313" key="6">
    <source>
        <dbReference type="Proteomes" id="UP000017396"/>
    </source>
</evidence>
<dbReference type="PANTHER" id="PTHR43464">
    <property type="entry name" value="METHYLTRANSFERASE"/>
    <property type="match status" value="1"/>
</dbReference>
<evidence type="ECO:0000313" key="5">
    <source>
        <dbReference type="EMBL" id="AGY60083.1"/>
    </source>
</evidence>
<dbReference type="STRING" id="1183438.GKIL_3837"/>
<reference evidence="5 6" key="1">
    <citation type="journal article" date="2013" name="PLoS ONE">
        <title>Cultivation and Complete Genome Sequencing of Gloeobacter kilaueensis sp. nov., from a Lava Cave in Kilauea Caldera, Hawai'i.</title>
        <authorList>
            <person name="Saw J.H."/>
            <person name="Schatz M."/>
            <person name="Brown M.V."/>
            <person name="Kunkel D.D."/>
            <person name="Foster J.S."/>
            <person name="Shick H."/>
            <person name="Christensen S."/>
            <person name="Hou S."/>
            <person name="Wan X."/>
            <person name="Donachie S.P."/>
        </authorList>
    </citation>
    <scope>NUCLEOTIDE SEQUENCE [LARGE SCALE GENOMIC DNA]</scope>
    <source>
        <strain evidence="6">JS</strain>
    </source>
</reference>
<dbReference type="AlphaFoldDB" id="U5QMG2"/>
<dbReference type="Pfam" id="PF13649">
    <property type="entry name" value="Methyltransf_25"/>
    <property type="match status" value="1"/>
</dbReference>
<keyword evidence="3" id="KW-0949">S-adenosyl-L-methionine</keyword>
<proteinExistence type="predicted"/>
<evidence type="ECO:0000259" key="4">
    <source>
        <dbReference type="Pfam" id="PF13649"/>
    </source>
</evidence>
<dbReference type="CDD" id="cd02440">
    <property type="entry name" value="AdoMet_MTases"/>
    <property type="match status" value="1"/>
</dbReference>
<dbReference type="PANTHER" id="PTHR43464:SF19">
    <property type="entry name" value="UBIQUINONE BIOSYNTHESIS O-METHYLTRANSFERASE, MITOCHONDRIAL"/>
    <property type="match status" value="1"/>
</dbReference>
<sequence>MNRPFDFSAQAREERATDPALLASALALMYDRAIRTGWELDMPCRQEHGGAFLARIAELLQALKQQPTPEEISSWEQSLTTYLAEGAQRDPAPRLAVALELADEMSGLAGGFVLQFSFIPEENPAALLDSGAAPDQLLQVRGVLRLPCLPSFLGEQVRLLGNILRALGQRHLGAEDLEGWRASFAPLLPEWFAQSANACLQVQFASLDPAIGLAGGIDLEVSRIFASIESHYQRWSRTREGPLFGEHPDAMALNVAACLGEAAAAPVLDVGAGTGRNSLALARLGHPVDALELTVVLTEQLDAAVEAEGLPVRVLQGDIFDAELALPPSSYRLVLLSEVIASHFRSVDELRRLLIRACELLAPGGMLLFDVFLADPDFEPSAAAREMSQLYWCWLLTPTELQQALAGLPLVLVADEAVLDYERTHLPPELWPPTRWYVQWTSGRNLFPVVGRPPVERHWLLCRR</sequence>
<evidence type="ECO:0000256" key="1">
    <source>
        <dbReference type="ARBA" id="ARBA00022603"/>
    </source>
</evidence>
<accession>U5QMG2</accession>
<gene>
    <name evidence="5" type="ORF">GKIL_3837</name>
</gene>
<dbReference type="HOGENOM" id="CLU_047109_0_0_3"/>
<protein>
    <submittedName>
        <fullName evidence="5">Tellurite resistance protein TehB</fullName>
    </submittedName>
</protein>
<keyword evidence="2" id="KW-0808">Transferase</keyword>
<dbReference type="OrthoDB" id="9786503at2"/>
<name>U5QMG2_GLOK1</name>
<dbReference type="InterPro" id="IPR041698">
    <property type="entry name" value="Methyltransf_25"/>
</dbReference>
<dbReference type="SUPFAM" id="SSF53335">
    <property type="entry name" value="S-adenosyl-L-methionine-dependent methyltransferases"/>
    <property type="match status" value="1"/>
</dbReference>
<dbReference type="Proteomes" id="UP000017396">
    <property type="component" value="Chromosome"/>
</dbReference>
<dbReference type="eggNOG" id="COG2227">
    <property type="taxonomic scope" value="Bacteria"/>
</dbReference>
<dbReference type="InterPro" id="IPR029063">
    <property type="entry name" value="SAM-dependent_MTases_sf"/>
</dbReference>
<keyword evidence="6" id="KW-1185">Reference proteome</keyword>